<dbReference type="InterPro" id="IPR036950">
    <property type="entry name" value="PBP_transglycosylase"/>
</dbReference>
<comment type="catalytic activity">
    <reaction evidence="12">
        <text>Preferential cleavage: (Ac)2-L-Lys-D-Ala-|-D-Ala. Also transpeptidation of peptidyl-alanyl moieties that are N-acyl substituents of D-alanine.</text>
        <dbReference type="EC" id="3.4.16.4"/>
    </reaction>
</comment>
<keyword evidence="8" id="KW-0133">Cell shape</keyword>
<comment type="catalytic activity">
    <reaction evidence="13">
        <text>[GlcNAc-(1-&gt;4)-Mur2Ac(oyl-L-Ala-gamma-D-Glu-L-Lys-D-Ala-D-Ala)](n)-di-trans,octa-cis-undecaprenyl diphosphate + beta-D-GlcNAc-(1-&gt;4)-Mur2Ac(oyl-L-Ala-gamma-D-Glu-L-Lys-D-Ala-D-Ala)-di-trans,octa-cis-undecaprenyl diphosphate = [GlcNAc-(1-&gt;4)-Mur2Ac(oyl-L-Ala-gamma-D-Glu-L-Lys-D-Ala-D-Ala)](n+1)-di-trans,octa-cis-undecaprenyl diphosphate + di-trans,octa-cis-undecaprenyl diphosphate + H(+)</text>
        <dbReference type="Rhea" id="RHEA:23708"/>
        <dbReference type="Rhea" id="RHEA-COMP:9602"/>
        <dbReference type="Rhea" id="RHEA-COMP:9603"/>
        <dbReference type="ChEBI" id="CHEBI:15378"/>
        <dbReference type="ChEBI" id="CHEBI:58405"/>
        <dbReference type="ChEBI" id="CHEBI:60033"/>
        <dbReference type="ChEBI" id="CHEBI:78435"/>
        <dbReference type="EC" id="2.4.99.28"/>
    </reaction>
</comment>
<feature type="transmembrane region" description="Helical" evidence="15">
    <location>
        <begin position="12"/>
        <end position="35"/>
    </location>
</feature>
<dbReference type="Pfam" id="PF00912">
    <property type="entry name" value="Transgly"/>
    <property type="match status" value="1"/>
</dbReference>
<comment type="similarity">
    <text evidence="2">In the N-terminal section; belongs to the glycosyltransferase 51 family.</text>
</comment>
<keyword evidence="15" id="KW-0812">Transmembrane</keyword>
<gene>
    <name evidence="18" type="ORF">Voc01_053150</name>
</gene>
<dbReference type="Proteomes" id="UP000635606">
    <property type="component" value="Unassembled WGS sequence"/>
</dbReference>
<comment type="similarity">
    <text evidence="1">In the C-terminal section; belongs to the transpeptidase family.</text>
</comment>
<dbReference type="GO" id="GO:0008955">
    <property type="term" value="F:peptidoglycan glycosyltransferase activity"/>
    <property type="evidence" value="ECO:0007669"/>
    <property type="project" value="UniProtKB-EC"/>
</dbReference>
<evidence type="ECO:0000256" key="6">
    <source>
        <dbReference type="ARBA" id="ARBA00022679"/>
    </source>
</evidence>
<dbReference type="GO" id="GO:0009252">
    <property type="term" value="P:peptidoglycan biosynthetic process"/>
    <property type="evidence" value="ECO:0007669"/>
    <property type="project" value="UniProtKB-KW"/>
</dbReference>
<evidence type="ECO:0000256" key="3">
    <source>
        <dbReference type="ARBA" id="ARBA00022645"/>
    </source>
</evidence>
<proteinExistence type="inferred from homology"/>
<dbReference type="FunFam" id="1.10.3810.10:FF:000001">
    <property type="entry name" value="Penicillin-binding protein 1A"/>
    <property type="match status" value="1"/>
</dbReference>
<evidence type="ECO:0000256" key="5">
    <source>
        <dbReference type="ARBA" id="ARBA00022676"/>
    </source>
</evidence>
<evidence type="ECO:0000256" key="1">
    <source>
        <dbReference type="ARBA" id="ARBA00007090"/>
    </source>
</evidence>
<comment type="caution">
    <text evidence="18">The sequence shown here is derived from an EMBL/GenBank/DDBJ whole genome shotgun (WGS) entry which is preliminary data.</text>
</comment>
<keyword evidence="4" id="KW-0645">Protease</keyword>
<evidence type="ECO:0008006" key="20">
    <source>
        <dbReference type="Google" id="ProtNLM"/>
    </source>
</evidence>
<dbReference type="GO" id="GO:0009002">
    <property type="term" value="F:serine-type D-Ala-D-Ala carboxypeptidase activity"/>
    <property type="evidence" value="ECO:0007669"/>
    <property type="project" value="UniProtKB-EC"/>
</dbReference>
<keyword evidence="15" id="KW-1133">Transmembrane helix</keyword>
<organism evidence="18 19">
    <name type="scientific">Virgisporangium ochraceum</name>
    <dbReference type="NCBI Taxonomy" id="65505"/>
    <lineage>
        <taxon>Bacteria</taxon>
        <taxon>Bacillati</taxon>
        <taxon>Actinomycetota</taxon>
        <taxon>Actinomycetes</taxon>
        <taxon>Micromonosporales</taxon>
        <taxon>Micromonosporaceae</taxon>
        <taxon>Virgisporangium</taxon>
    </lineage>
</organism>
<evidence type="ECO:0000256" key="9">
    <source>
        <dbReference type="ARBA" id="ARBA00022984"/>
    </source>
</evidence>
<dbReference type="Gene3D" id="1.10.3810.10">
    <property type="entry name" value="Biosynthetic peptidoglycan transglycosylase-like"/>
    <property type="match status" value="1"/>
</dbReference>
<feature type="domain" description="Penicillin-binding protein transpeptidase" evidence="16">
    <location>
        <begin position="311"/>
        <end position="495"/>
    </location>
</feature>
<evidence type="ECO:0000256" key="7">
    <source>
        <dbReference type="ARBA" id="ARBA00022801"/>
    </source>
</evidence>
<dbReference type="SUPFAM" id="SSF56601">
    <property type="entry name" value="beta-lactamase/transpeptidase-like"/>
    <property type="match status" value="1"/>
</dbReference>
<reference evidence="18" key="1">
    <citation type="submission" date="2021-01" db="EMBL/GenBank/DDBJ databases">
        <title>Whole genome shotgun sequence of Virgisporangium ochraceum NBRC 16418.</title>
        <authorList>
            <person name="Komaki H."/>
            <person name="Tamura T."/>
        </authorList>
    </citation>
    <scope>NUCLEOTIDE SEQUENCE</scope>
    <source>
        <strain evidence="18">NBRC 16418</strain>
    </source>
</reference>
<keyword evidence="9" id="KW-0573">Peptidoglycan synthesis</keyword>
<keyword evidence="11" id="KW-0961">Cell wall biogenesis/degradation</keyword>
<evidence type="ECO:0000256" key="2">
    <source>
        <dbReference type="ARBA" id="ARBA00007739"/>
    </source>
</evidence>
<dbReference type="InterPro" id="IPR001460">
    <property type="entry name" value="PCN-bd_Tpept"/>
</dbReference>
<evidence type="ECO:0000256" key="11">
    <source>
        <dbReference type="ARBA" id="ARBA00023316"/>
    </source>
</evidence>
<evidence type="ECO:0000259" key="16">
    <source>
        <dbReference type="Pfam" id="PF00905"/>
    </source>
</evidence>
<dbReference type="GO" id="GO:0008658">
    <property type="term" value="F:penicillin binding"/>
    <property type="evidence" value="ECO:0007669"/>
    <property type="project" value="InterPro"/>
</dbReference>
<dbReference type="PANTHER" id="PTHR32282">
    <property type="entry name" value="BINDING PROTEIN TRANSPEPTIDASE, PUTATIVE-RELATED"/>
    <property type="match status" value="1"/>
</dbReference>
<evidence type="ECO:0000256" key="10">
    <source>
        <dbReference type="ARBA" id="ARBA00023268"/>
    </source>
</evidence>
<dbReference type="Pfam" id="PF00905">
    <property type="entry name" value="Transpeptidase"/>
    <property type="match status" value="1"/>
</dbReference>
<evidence type="ECO:0000256" key="4">
    <source>
        <dbReference type="ARBA" id="ARBA00022670"/>
    </source>
</evidence>
<dbReference type="GO" id="GO:0071555">
    <property type="term" value="P:cell wall organization"/>
    <property type="evidence" value="ECO:0007669"/>
    <property type="project" value="UniProtKB-KW"/>
</dbReference>
<keyword evidence="10" id="KW-0511">Multifunctional enzyme</keyword>
<dbReference type="SUPFAM" id="SSF53955">
    <property type="entry name" value="Lysozyme-like"/>
    <property type="match status" value="1"/>
</dbReference>
<evidence type="ECO:0000256" key="15">
    <source>
        <dbReference type="SAM" id="Phobius"/>
    </source>
</evidence>
<dbReference type="AlphaFoldDB" id="A0A8J3ZWC3"/>
<feature type="domain" description="Glycosyl transferase family 51" evidence="17">
    <location>
        <begin position="65"/>
        <end position="230"/>
    </location>
</feature>
<evidence type="ECO:0000313" key="19">
    <source>
        <dbReference type="Proteomes" id="UP000635606"/>
    </source>
</evidence>
<dbReference type="EMBL" id="BOPH01000079">
    <property type="protein sequence ID" value="GIJ70398.1"/>
    <property type="molecule type" value="Genomic_DNA"/>
</dbReference>
<keyword evidence="5" id="KW-0328">Glycosyltransferase</keyword>
<feature type="region of interest" description="Disordered" evidence="14">
    <location>
        <begin position="557"/>
        <end position="580"/>
    </location>
</feature>
<evidence type="ECO:0000313" key="18">
    <source>
        <dbReference type="EMBL" id="GIJ70398.1"/>
    </source>
</evidence>
<dbReference type="InterPro" id="IPR012338">
    <property type="entry name" value="Beta-lactam/transpept-like"/>
</dbReference>
<evidence type="ECO:0000256" key="8">
    <source>
        <dbReference type="ARBA" id="ARBA00022960"/>
    </source>
</evidence>
<keyword evidence="3" id="KW-0121">Carboxypeptidase</keyword>
<evidence type="ECO:0000256" key="13">
    <source>
        <dbReference type="ARBA" id="ARBA00049902"/>
    </source>
</evidence>
<name>A0A8J3ZWC3_9ACTN</name>
<dbReference type="Gene3D" id="3.40.710.10">
    <property type="entry name" value="DD-peptidase/beta-lactamase superfamily"/>
    <property type="match status" value="1"/>
</dbReference>
<sequence>MPFHSLRRSRVVRIALAVSVQLTGLVTVGAGAFLASVDLPDAPQAPEASQLLYSDGRTVLAYVGVTNRGEVALADVPLQVRHAVLAAEDRGFYDHRGVSARGMVRAVTANVFGDGLQGASTITQQYVKNAYLTGERSIHRKVREAELAMRLEERHSKDQILERYLNTIYFGRGAYGIAAAAQTYFGVPVGEVTLAQGAVLAAAIKDPWGFDPAENPGPARARWHWILSKMTEEGWVTGNAVRATPYPVVAPPRGPAGHVVDLVERELGRYGVTPQTLRTAGLRVVTTIDREAQRAAADHLAPALDADLRAALVAVDPHTGAVRAYHGGGSFDYARGLRPPAATFHPVVLAEALRQGISARSRWNGSSPRTFRGRPPLYNPGNAQCPDCTLLDATARSLSTPLYDVAERVGPAKVADLAHRLGVTSALVDLPGEPTPGETRADIALGRYPVSPADLASVYATFAAKGIRRDRHVVTSASSPDGGAVPVTRTAEHRVLGERVAADVTEVLAAAPRPRLPDDRPAVALSGTVRWGDGAPVRDGWTAGYTPDLAVVVWTGRETPDGPDPAQPSRDAWTGFVGVS</sequence>
<keyword evidence="6" id="KW-0808">Transferase</keyword>
<dbReference type="GO" id="GO:0030288">
    <property type="term" value="C:outer membrane-bounded periplasmic space"/>
    <property type="evidence" value="ECO:0007669"/>
    <property type="project" value="TreeGrafter"/>
</dbReference>
<accession>A0A8J3ZWC3</accession>
<dbReference type="PANTHER" id="PTHR32282:SF34">
    <property type="entry name" value="PENICILLIN-BINDING PROTEIN 1A"/>
    <property type="match status" value="1"/>
</dbReference>
<dbReference type="InterPro" id="IPR023346">
    <property type="entry name" value="Lysozyme-like_dom_sf"/>
</dbReference>
<dbReference type="RefSeq" id="WP_203930298.1">
    <property type="nucleotide sequence ID" value="NZ_BOPH01000079.1"/>
</dbReference>
<keyword evidence="7" id="KW-0378">Hydrolase</keyword>
<keyword evidence="15" id="KW-0472">Membrane</keyword>
<keyword evidence="19" id="KW-1185">Reference proteome</keyword>
<dbReference type="GO" id="GO:0008360">
    <property type="term" value="P:regulation of cell shape"/>
    <property type="evidence" value="ECO:0007669"/>
    <property type="project" value="UniProtKB-KW"/>
</dbReference>
<dbReference type="InterPro" id="IPR050396">
    <property type="entry name" value="Glycosyltr_51/Transpeptidase"/>
</dbReference>
<evidence type="ECO:0000256" key="14">
    <source>
        <dbReference type="SAM" id="MobiDB-lite"/>
    </source>
</evidence>
<evidence type="ECO:0000256" key="12">
    <source>
        <dbReference type="ARBA" id="ARBA00034000"/>
    </source>
</evidence>
<dbReference type="GO" id="GO:0006508">
    <property type="term" value="P:proteolysis"/>
    <property type="evidence" value="ECO:0007669"/>
    <property type="project" value="UniProtKB-KW"/>
</dbReference>
<protein>
    <recommendedName>
        <fullName evidence="20">Penicillin-insensitive transglycosylase</fullName>
    </recommendedName>
</protein>
<evidence type="ECO:0000259" key="17">
    <source>
        <dbReference type="Pfam" id="PF00912"/>
    </source>
</evidence>
<dbReference type="InterPro" id="IPR001264">
    <property type="entry name" value="Glyco_trans_51"/>
</dbReference>